<evidence type="ECO:0000313" key="2">
    <source>
        <dbReference type="Proteomes" id="UP001151760"/>
    </source>
</evidence>
<proteinExistence type="predicted"/>
<protein>
    <submittedName>
        <fullName evidence="1">Uncharacterized protein</fullName>
    </submittedName>
</protein>
<name>A0ABQ5HHQ7_9ASTR</name>
<comment type="caution">
    <text evidence="1">The sequence shown here is derived from an EMBL/GenBank/DDBJ whole genome shotgun (WGS) entry which is preliminary data.</text>
</comment>
<dbReference type="EMBL" id="BQNB010019566">
    <property type="protein sequence ID" value="GJT86648.1"/>
    <property type="molecule type" value="Genomic_DNA"/>
</dbReference>
<sequence>VFETEWEGRRERVKEKQCNSADASEKGNYCVNDVTTSSSSMDEHGLHAASNTLDYISRKLNEGGPIQYAKLINVEPSRKSVNFRTLLAPAGNVEDVAISMELVCVVHERLSDIVYGFSLGKSVAYPVVENYSKLAEKGTSSSVVSSAYGTSSEALSSPNTNPVSLRVNDLKRQASNMKLVLVDDYGKPLEKEVNMSSFCMHSTSREDNWKSWVMKLMNLTMIVFEMCLSRIELVREQMMHV</sequence>
<reference evidence="1" key="2">
    <citation type="submission" date="2022-01" db="EMBL/GenBank/DDBJ databases">
        <authorList>
            <person name="Yamashiro T."/>
            <person name="Shiraishi A."/>
            <person name="Satake H."/>
            <person name="Nakayama K."/>
        </authorList>
    </citation>
    <scope>NUCLEOTIDE SEQUENCE</scope>
</reference>
<dbReference type="Proteomes" id="UP001151760">
    <property type="component" value="Unassembled WGS sequence"/>
</dbReference>
<gene>
    <name evidence="1" type="ORF">Tco_1068365</name>
</gene>
<evidence type="ECO:0000313" key="1">
    <source>
        <dbReference type="EMBL" id="GJT86648.1"/>
    </source>
</evidence>
<accession>A0ABQ5HHQ7</accession>
<keyword evidence="2" id="KW-1185">Reference proteome</keyword>
<organism evidence="1 2">
    <name type="scientific">Tanacetum coccineum</name>
    <dbReference type="NCBI Taxonomy" id="301880"/>
    <lineage>
        <taxon>Eukaryota</taxon>
        <taxon>Viridiplantae</taxon>
        <taxon>Streptophyta</taxon>
        <taxon>Embryophyta</taxon>
        <taxon>Tracheophyta</taxon>
        <taxon>Spermatophyta</taxon>
        <taxon>Magnoliopsida</taxon>
        <taxon>eudicotyledons</taxon>
        <taxon>Gunneridae</taxon>
        <taxon>Pentapetalae</taxon>
        <taxon>asterids</taxon>
        <taxon>campanulids</taxon>
        <taxon>Asterales</taxon>
        <taxon>Asteraceae</taxon>
        <taxon>Asteroideae</taxon>
        <taxon>Anthemideae</taxon>
        <taxon>Anthemidinae</taxon>
        <taxon>Tanacetum</taxon>
    </lineage>
</organism>
<reference evidence="1" key="1">
    <citation type="journal article" date="2022" name="Int. J. Mol. Sci.">
        <title>Draft Genome of Tanacetum Coccineum: Genomic Comparison of Closely Related Tanacetum-Family Plants.</title>
        <authorList>
            <person name="Yamashiro T."/>
            <person name="Shiraishi A."/>
            <person name="Nakayama K."/>
            <person name="Satake H."/>
        </authorList>
    </citation>
    <scope>NUCLEOTIDE SEQUENCE</scope>
</reference>
<feature type="non-terminal residue" evidence="1">
    <location>
        <position position="1"/>
    </location>
</feature>